<keyword evidence="11" id="KW-1185">Reference proteome</keyword>
<dbReference type="GO" id="GO:0005886">
    <property type="term" value="C:plasma membrane"/>
    <property type="evidence" value="ECO:0007669"/>
    <property type="project" value="UniProtKB-SubCell"/>
</dbReference>
<dbReference type="RefSeq" id="WP_274374567.1">
    <property type="nucleotide sequence ID" value="NZ_CP072943.1"/>
</dbReference>
<reference evidence="11" key="1">
    <citation type="submission" date="2021-04" db="EMBL/GenBank/DDBJ databases">
        <title>A novel Synergistetes isolate from a pyrite-forming mixed culture.</title>
        <authorList>
            <person name="Bunk B."/>
            <person name="Sproer C."/>
            <person name="Spring S."/>
            <person name="Pester M."/>
        </authorList>
    </citation>
    <scope>NUCLEOTIDE SEQUENCE [LARGE SCALE GENOMIC DNA]</scope>
    <source>
        <strain evidence="11">J.5.4.2-T.3.5.2</strain>
    </source>
</reference>
<evidence type="ECO:0000256" key="7">
    <source>
        <dbReference type="ARBA" id="ARBA00023136"/>
    </source>
</evidence>
<dbReference type="Pfam" id="PF04143">
    <property type="entry name" value="Sulf_transp"/>
    <property type="match status" value="1"/>
</dbReference>
<feature type="transmembrane region" description="Helical" evidence="9">
    <location>
        <begin position="159"/>
        <end position="177"/>
    </location>
</feature>
<dbReference type="AlphaFoldDB" id="A0A9Q7AEM5"/>
<dbReference type="InterPro" id="IPR007272">
    <property type="entry name" value="Sulf_transp_TsuA/YedE"/>
</dbReference>
<feature type="transmembrane region" description="Helical" evidence="9">
    <location>
        <begin position="79"/>
        <end position="101"/>
    </location>
</feature>
<dbReference type="Proteomes" id="UP000671879">
    <property type="component" value="Chromosome"/>
</dbReference>
<evidence type="ECO:0000256" key="6">
    <source>
        <dbReference type="ARBA" id="ARBA00022989"/>
    </source>
</evidence>
<keyword evidence="2" id="KW-0813">Transport</keyword>
<gene>
    <name evidence="10" type="ORF">KAR29_05245</name>
</gene>
<feature type="transmembrane region" description="Helical" evidence="9">
    <location>
        <begin position="122"/>
        <end position="139"/>
    </location>
</feature>
<dbReference type="EMBL" id="CP072943">
    <property type="protein sequence ID" value="QTX33288.1"/>
    <property type="molecule type" value="Genomic_DNA"/>
</dbReference>
<feature type="transmembrane region" description="Helical" evidence="9">
    <location>
        <begin position="21"/>
        <end position="42"/>
    </location>
</feature>
<dbReference type="PANTHER" id="PTHR30574:SF1">
    <property type="entry name" value="SULPHUR TRANSPORT DOMAIN-CONTAINING PROTEIN"/>
    <property type="match status" value="1"/>
</dbReference>
<evidence type="ECO:0000256" key="8">
    <source>
        <dbReference type="ARBA" id="ARBA00035655"/>
    </source>
</evidence>
<comment type="subcellular location">
    <subcellularLocation>
        <location evidence="1">Cell inner membrane</location>
        <topology evidence="1">Multi-pass membrane protein</topology>
    </subcellularLocation>
</comment>
<proteinExistence type="inferred from homology"/>
<evidence type="ECO:0000256" key="2">
    <source>
        <dbReference type="ARBA" id="ARBA00022448"/>
    </source>
</evidence>
<protein>
    <submittedName>
        <fullName evidence="10">YeeE/YedE family protein</fullName>
    </submittedName>
</protein>
<evidence type="ECO:0000256" key="4">
    <source>
        <dbReference type="ARBA" id="ARBA00022519"/>
    </source>
</evidence>
<evidence type="ECO:0000256" key="9">
    <source>
        <dbReference type="SAM" id="Phobius"/>
    </source>
</evidence>
<keyword evidence="4" id="KW-0997">Cell inner membrane</keyword>
<evidence type="ECO:0000256" key="3">
    <source>
        <dbReference type="ARBA" id="ARBA00022475"/>
    </source>
</evidence>
<keyword evidence="6 9" id="KW-1133">Transmembrane helix</keyword>
<sequence>MIKNFRKKSVVAVEKRPMNPYFGGILAGALMVLSIVVAGKFFGASTTFARLGALVEGFVAPEHVASLTYFKKDGFKVDWQMFFVIGIGLGSLAASLQSGTFRFRVVPPLWERRFGSSPLNRALAAFFGGALSIVGARMAGGCPSGHSLSGVMPLAPGSLVSLLCFFVGGAIVARVLFGREV</sequence>
<accession>A0A9Q7AEM5</accession>
<dbReference type="PANTHER" id="PTHR30574">
    <property type="entry name" value="INNER MEMBRANE PROTEIN YEDE"/>
    <property type="match status" value="1"/>
</dbReference>
<evidence type="ECO:0000313" key="11">
    <source>
        <dbReference type="Proteomes" id="UP000671879"/>
    </source>
</evidence>
<keyword evidence="3" id="KW-1003">Cell membrane</keyword>
<evidence type="ECO:0000256" key="5">
    <source>
        <dbReference type="ARBA" id="ARBA00022692"/>
    </source>
</evidence>
<name>A0A9Q7AEM5_9BACT</name>
<organism evidence="10 11">
    <name type="scientific">Aminithiophilus ramosus</name>
    <dbReference type="NCBI Taxonomy" id="3029084"/>
    <lineage>
        <taxon>Bacteria</taxon>
        <taxon>Thermotogati</taxon>
        <taxon>Synergistota</taxon>
        <taxon>Synergistia</taxon>
        <taxon>Synergistales</taxon>
        <taxon>Aminithiophilaceae</taxon>
        <taxon>Aminithiophilus</taxon>
    </lineage>
</organism>
<dbReference type="KEGG" id="aram:KAR29_05245"/>
<comment type="similarity">
    <text evidence="8">Belongs to the TsuA/YedE (TC 9.B.102) family.</text>
</comment>
<keyword evidence="5 9" id="KW-0812">Transmembrane</keyword>
<keyword evidence="7 9" id="KW-0472">Membrane</keyword>
<evidence type="ECO:0000256" key="1">
    <source>
        <dbReference type="ARBA" id="ARBA00004429"/>
    </source>
</evidence>
<evidence type="ECO:0000313" key="10">
    <source>
        <dbReference type="EMBL" id="QTX33288.1"/>
    </source>
</evidence>